<feature type="compositionally biased region" description="Polar residues" evidence="14">
    <location>
        <begin position="358"/>
        <end position="371"/>
    </location>
</feature>
<keyword evidence="10" id="KW-0539">Nucleus</keyword>
<feature type="compositionally biased region" description="Low complexity" evidence="14">
    <location>
        <begin position="316"/>
        <end position="333"/>
    </location>
</feature>
<dbReference type="PANTHER" id="PTHR31728">
    <property type="entry name" value="ABRAXAS FAMILY MEMBER"/>
    <property type="match status" value="1"/>
</dbReference>
<protein>
    <submittedName>
        <fullName evidence="16">BRISC complex subunit Abraxas 2</fullName>
    </submittedName>
</protein>
<evidence type="ECO:0000256" key="14">
    <source>
        <dbReference type="SAM" id="MobiDB-lite"/>
    </source>
</evidence>
<evidence type="ECO:0000313" key="16">
    <source>
        <dbReference type="EMBL" id="KAI2654456.1"/>
    </source>
</evidence>
<keyword evidence="4" id="KW-0132">Cell division</keyword>
<dbReference type="PROSITE" id="PS50249">
    <property type="entry name" value="MPN"/>
    <property type="match status" value="1"/>
</dbReference>
<feature type="compositionally biased region" description="Polar residues" evidence="14">
    <location>
        <begin position="255"/>
        <end position="264"/>
    </location>
</feature>
<evidence type="ECO:0000256" key="5">
    <source>
        <dbReference type="ARBA" id="ARBA00022701"/>
    </source>
</evidence>
<dbReference type="InterPro" id="IPR037518">
    <property type="entry name" value="MPN"/>
</dbReference>
<gene>
    <name evidence="16" type="ORF">H4Q32_011182</name>
</gene>
<name>A0ABQ8LUZ0_LABRO</name>
<keyword evidence="5" id="KW-0493">Microtubule</keyword>
<keyword evidence="6" id="KW-0498">Mitosis</keyword>
<keyword evidence="3" id="KW-0963">Cytoplasm</keyword>
<dbReference type="Pfam" id="PF21125">
    <property type="entry name" value="MPN_2A_DUB_like"/>
    <property type="match status" value="1"/>
</dbReference>
<feature type="coiled-coil region" evidence="13">
    <location>
        <begin position="199"/>
        <end position="240"/>
    </location>
</feature>
<keyword evidence="9" id="KW-0206">Cytoskeleton</keyword>
<feature type="compositionally biased region" description="Acidic residues" evidence="14">
    <location>
        <begin position="340"/>
        <end position="353"/>
    </location>
</feature>
<feature type="domain" description="MPN" evidence="15">
    <location>
        <begin position="24"/>
        <end position="182"/>
    </location>
</feature>
<evidence type="ECO:0000256" key="2">
    <source>
        <dbReference type="ARBA" id="ARBA00004647"/>
    </source>
</evidence>
<evidence type="ECO:0000259" key="15">
    <source>
        <dbReference type="PROSITE" id="PS50249"/>
    </source>
</evidence>
<evidence type="ECO:0000256" key="3">
    <source>
        <dbReference type="ARBA" id="ARBA00022490"/>
    </source>
</evidence>
<dbReference type="PRINTS" id="PR02051">
    <property type="entry name" value="PROTEINF175"/>
</dbReference>
<dbReference type="PRINTS" id="PR02053">
    <property type="entry name" value="BRISCABRO1"/>
</dbReference>
<dbReference type="EMBL" id="JACTAM010000017">
    <property type="protein sequence ID" value="KAI2654456.1"/>
    <property type="molecule type" value="Genomic_DNA"/>
</dbReference>
<keyword evidence="7" id="KW-0833">Ubl conjugation pathway</keyword>
<evidence type="ECO:0000256" key="6">
    <source>
        <dbReference type="ARBA" id="ARBA00022776"/>
    </source>
</evidence>
<accession>A0ABQ8LUZ0</accession>
<dbReference type="InterPro" id="IPR023238">
    <property type="entry name" value="FAM175"/>
</dbReference>
<dbReference type="PANTHER" id="PTHR31728:SF1">
    <property type="entry name" value="BRISC COMPLEX SUBUNIT ABRAXAS 2"/>
    <property type="match status" value="1"/>
</dbReference>
<evidence type="ECO:0000256" key="1">
    <source>
        <dbReference type="ARBA" id="ARBA00004123"/>
    </source>
</evidence>
<evidence type="ECO:0000256" key="4">
    <source>
        <dbReference type="ARBA" id="ARBA00022618"/>
    </source>
</evidence>
<dbReference type="Proteomes" id="UP000830375">
    <property type="component" value="Unassembled WGS sequence"/>
</dbReference>
<dbReference type="InterPro" id="IPR023240">
    <property type="entry name" value="BRISC_Abraxas2"/>
</dbReference>
<keyword evidence="8 13" id="KW-0175">Coiled coil</keyword>
<evidence type="ECO:0000313" key="17">
    <source>
        <dbReference type="Proteomes" id="UP000830375"/>
    </source>
</evidence>
<evidence type="ECO:0000256" key="11">
    <source>
        <dbReference type="ARBA" id="ARBA00023306"/>
    </source>
</evidence>
<evidence type="ECO:0000256" key="9">
    <source>
        <dbReference type="ARBA" id="ARBA00023212"/>
    </source>
</evidence>
<keyword evidence="17" id="KW-1185">Reference proteome</keyword>
<proteinExistence type="inferred from homology"/>
<organism evidence="16 17">
    <name type="scientific">Labeo rohita</name>
    <name type="common">Indian major carp</name>
    <name type="synonym">Cyprinus rohita</name>
    <dbReference type="NCBI Taxonomy" id="84645"/>
    <lineage>
        <taxon>Eukaryota</taxon>
        <taxon>Metazoa</taxon>
        <taxon>Chordata</taxon>
        <taxon>Craniata</taxon>
        <taxon>Vertebrata</taxon>
        <taxon>Euteleostomi</taxon>
        <taxon>Actinopterygii</taxon>
        <taxon>Neopterygii</taxon>
        <taxon>Teleostei</taxon>
        <taxon>Ostariophysi</taxon>
        <taxon>Cypriniformes</taxon>
        <taxon>Cyprinidae</taxon>
        <taxon>Labeoninae</taxon>
        <taxon>Labeonini</taxon>
        <taxon>Labeo</taxon>
    </lineage>
</organism>
<comment type="similarity">
    <text evidence="12">Belongs to the FAM175 family. Abro1 subfamily.</text>
</comment>
<feature type="region of interest" description="Disordered" evidence="14">
    <location>
        <begin position="242"/>
        <end position="391"/>
    </location>
</feature>
<evidence type="ECO:0000256" key="12">
    <source>
        <dbReference type="ARBA" id="ARBA00035115"/>
    </source>
</evidence>
<reference evidence="16 17" key="1">
    <citation type="submission" date="2022-01" db="EMBL/GenBank/DDBJ databases">
        <title>A high-quality chromosome-level genome assembly of rohu carp, Labeo rohita.</title>
        <authorList>
            <person name="Arick M.A. II"/>
            <person name="Hsu C.-Y."/>
            <person name="Magbanua Z."/>
            <person name="Pechanova O."/>
            <person name="Grover C."/>
            <person name="Miller E."/>
            <person name="Thrash A."/>
            <person name="Ezzel L."/>
            <person name="Alam S."/>
            <person name="Benzie J."/>
            <person name="Hamilton M."/>
            <person name="Karsi A."/>
            <person name="Lawrence M.L."/>
            <person name="Peterson D.G."/>
        </authorList>
    </citation>
    <scope>NUCLEOTIDE SEQUENCE [LARGE SCALE GENOMIC DNA]</scope>
    <source>
        <strain evidence="17">BAU-BD-2019</strain>
        <tissue evidence="16">Blood</tissue>
    </source>
</reference>
<feature type="compositionally biased region" description="Polar residues" evidence="14">
    <location>
        <begin position="281"/>
        <end position="294"/>
    </location>
</feature>
<comment type="subcellular location">
    <subcellularLocation>
        <location evidence="2">Cytoplasm</location>
        <location evidence="2">Cytoskeleton</location>
        <location evidence="2">Spindle pole</location>
    </subcellularLocation>
    <subcellularLocation>
        <location evidence="1">Nucleus</location>
    </subcellularLocation>
</comment>
<evidence type="ECO:0000256" key="7">
    <source>
        <dbReference type="ARBA" id="ARBA00022786"/>
    </source>
</evidence>
<evidence type="ECO:0000256" key="10">
    <source>
        <dbReference type="ARBA" id="ARBA00023242"/>
    </source>
</evidence>
<evidence type="ECO:0000256" key="13">
    <source>
        <dbReference type="SAM" id="Coils"/>
    </source>
</evidence>
<comment type="caution">
    <text evidence="16">The sequence shown here is derived from an EMBL/GenBank/DDBJ whole genome shotgun (WGS) entry which is preliminary data.</text>
</comment>
<keyword evidence="11" id="KW-0131">Cell cycle</keyword>
<evidence type="ECO:0000256" key="8">
    <source>
        <dbReference type="ARBA" id="ARBA00023054"/>
    </source>
</evidence>
<sequence length="391" mass="43248">MGRLMHSACAKDCGLGAYVSIMAASISGYTFSSVCYHSANSNSDHEGFLLGEVRQEETLSISDSHIGSSEFLNVIEVHNHEPCAQLFSFYDYAGNVNEENLNRILKDRRKSTHLTMSLLAEQNVIGWYRFRRNTQQQMSFREQVIHKQLTHILGIPDLVFLLFSFISTANSSTHALEYVLFRPNRKTEFFDKDGVMKDIRAIFQVYSALQERVQKIQEEVNKLKEEIALRKRNSAEEERRLQEAAAVTLPENSALPDSSHSSLTRVVLSGPSVEPSLERPVNSSSPPIYSTTLPPDSPSAILLPRPQAVGSPGHPSPSLGLGNGDGSSSDSLNRQATGQEDQEDDDDDEDSSEYENLVSEQLQPPSLTETVTLGRPATLWPDGDAHSPPGS</sequence>